<protein>
    <submittedName>
        <fullName evidence="1">Uncharacterized protein</fullName>
    </submittedName>
</protein>
<evidence type="ECO:0000313" key="1">
    <source>
        <dbReference type="EMBL" id="CAB4124460.1"/>
    </source>
</evidence>
<sequence length="348" mass="37248">SSMSAVVRLVTGDIIRVQRVSTAVNTVGTVELTATADNNATASPTQQVSSDTMSFAFKATAIDPSVDAIGTFNTYYYATGSNATQTLAATTPTQTVSDMNTNGVKVYARNYPGTSSAALPSRFDIFIGKGLKSHQVDAYSGTIKTLPFFYEGLGYGTSEFGTLVHYNETTGILQFNGGTANSSSQTNKYLGNDVLGNSPTSGYFVFNASKTPSLVTIPQQTTKWQKKNSTLALNATGYITDLAFNNLTIGKTYRITSMFRYTLSGVLDPGSIISAYNATTLTNLIASTYQSPAGGTNYVTNSINCVFTAVDTNLRFYYTDSSSENLTGSDTFVIVEELPSHTQTTQWT</sequence>
<feature type="non-terminal residue" evidence="1">
    <location>
        <position position="1"/>
    </location>
</feature>
<dbReference type="EMBL" id="LR796189">
    <property type="protein sequence ID" value="CAB4124460.1"/>
    <property type="molecule type" value="Genomic_DNA"/>
</dbReference>
<reference evidence="1" key="1">
    <citation type="submission" date="2020-04" db="EMBL/GenBank/DDBJ databases">
        <authorList>
            <person name="Chiriac C."/>
            <person name="Salcher M."/>
            <person name="Ghai R."/>
            <person name="Kavagutti S V."/>
        </authorList>
    </citation>
    <scope>NUCLEOTIDE SEQUENCE</scope>
</reference>
<proteinExistence type="predicted"/>
<organism evidence="1">
    <name type="scientific">uncultured Caudovirales phage</name>
    <dbReference type="NCBI Taxonomy" id="2100421"/>
    <lineage>
        <taxon>Viruses</taxon>
        <taxon>Duplodnaviria</taxon>
        <taxon>Heunggongvirae</taxon>
        <taxon>Uroviricota</taxon>
        <taxon>Caudoviricetes</taxon>
        <taxon>Peduoviridae</taxon>
        <taxon>Maltschvirus</taxon>
        <taxon>Maltschvirus maltsch</taxon>
    </lineage>
</organism>
<gene>
    <name evidence="1" type="ORF">UFOVP53_1</name>
</gene>
<accession>A0A6J5KW42</accession>
<name>A0A6J5KW42_9CAUD</name>